<keyword evidence="2" id="KW-0442">Lipid degradation</keyword>
<dbReference type="PANTHER" id="PTHR31828:SF10">
    <property type="entry name" value="PHOSPHOLIPASE A1-IIDELTA"/>
    <property type="match status" value="1"/>
</dbReference>
<dbReference type="Gene3D" id="3.40.50.1820">
    <property type="entry name" value="alpha/beta hydrolase"/>
    <property type="match status" value="1"/>
</dbReference>
<dbReference type="Proteomes" id="UP000834106">
    <property type="component" value="Chromosome 12"/>
</dbReference>
<dbReference type="EC" id="3.1.1.-" evidence="2"/>
<organism evidence="3 4">
    <name type="scientific">Fraxinus pennsylvanica</name>
    <dbReference type="NCBI Taxonomy" id="56036"/>
    <lineage>
        <taxon>Eukaryota</taxon>
        <taxon>Viridiplantae</taxon>
        <taxon>Streptophyta</taxon>
        <taxon>Embryophyta</taxon>
        <taxon>Tracheophyta</taxon>
        <taxon>Spermatophyta</taxon>
        <taxon>Magnoliopsida</taxon>
        <taxon>eudicotyledons</taxon>
        <taxon>Gunneridae</taxon>
        <taxon>Pentapetalae</taxon>
        <taxon>asterids</taxon>
        <taxon>lamiids</taxon>
        <taxon>Lamiales</taxon>
        <taxon>Oleaceae</taxon>
        <taxon>Oleeae</taxon>
        <taxon>Fraxinus</taxon>
    </lineage>
</organism>
<evidence type="ECO:0000313" key="3">
    <source>
        <dbReference type="EMBL" id="CAI9772347.1"/>
    </source>
</evidence>
<dbReference type="GO" id="GO:0016042">
    <property type="term" value="P:lipid catabolic process"/>
    <property type="evidence" value="ECO:0007669"/>
    <property type="project" value="UniProtKB-UniRule"/>
</dbReference>
<sequence>MGMIVVGNGDFLVRRLHRSTQGVLGRVTPRHKQRMQMDLEMMQYNIVLVHSFPEFELKVSWEKEVHGEGEFELKVKRSLSLVNKYSTILKDEYLIPGSWWIEKNKRIVLDENGDWILASPLDEDQPVPKF</sequence>
<evidence type="ECO:0000313" key="4">
    <source>
        <dbReference type="Proteomes" id="UP000834106"/>
    </source>
</evidence>
<dbReference type="AlphaFoldDB" id="A0AAD2DYE1"/>
<evidence type="ECO:0000256" key="2">
    <source>
        <dbReference type="RuleBase" id="RU367093"/>
    </source>
</evidence>
<gene>
    <name evidence="3" type="ORF">FPE_LOCUS19777</name>
</gene>
<keyword evidence="1 2" id="KW-0378">Hydrolase</keyword>
<evidence type="ECO:0000256" key="1">
    <source>
        <dbReference type="ARBA" id="ARBA00022801"/>
    </source>
</evidence>
<comment type="similarity">
    <text evidence="2">Belongs to the AB hydrolase superfamily. Lipase family.</text>
</comment>
<name>A0AAD2DYE1_9LAMI</name>
<dbReference type="EMBL" id="OU503047">
    <property type="protein sequence ID" value="CAI9772347.1"/>
    <property type="molecule type" value="Genomic_DNA"/>
</dbReference>
<dbReference type="PANTHER" id="PTHR31828">
    <property type="entry name" value="PHOSPHOLIPASE A1-IIGAMMA"/>
    <property type="match status" value="1"/>
</dbReference>
<keyword evidence="2" id="KW-0443">Lipid metabolism</keyword>
<dbReference type="InterPro" id="IPR033556">
    <property type="entry name" value="PLA"/>
</dbReference>
<protein>
    <recommendedName>
        <fullName evidence="2">Phospholipase A1</fullName>
        <ecNumber evidence="2">3.1.1.-</ecNumber>
    </recommendedName>
</protein>
<accession>A0AAD2DYE1</accession>
<dbReference type="InterPro" id="IPR029058">
    <property type="entry name" value="AB_hydrolase_fold"/>
</dbReference>
<comment type="function">
    <text evidence="2">Acylhydrolase that catalyzes the hydrolysis of phospholipids at the sn-1 position.</text>
</comment>
<reference evidence="3" key="1">
    <citation type="submission" date="2023-05" db="EMBL/GenBank/DDBJ databases">
        <authorList>
            <person name="Huff M."/>
        </authorList>
    </citation>
    <scope>NUCLEOTIDE SEQUENCE</scope>
</reference>
<proteinExistence type="inferred from homology"/>
<keyword evidence="4" id="KW-1185">Reference proteome</keyword>
<dbReference type="GO" id="GO:0008970">
    <property type="term" value="F:phospholipase A1 activity"/>
    <property type="evidence" value="ECO:0007669"/>
    <property type="project" value="UniProtKB-UniRule"/>
</dbReference>